<reference evidence="2 3" key="1">
    <citation type="submission" date="2020-01" db="EMBL/GenBank/DDBJ databases">
        <title>Natronorubrum sp. JWXQ-INN 674 isolated from Inner Mongolia Autonomous Region of China.</title>
        <authorList>
            <person name="Xue Q."/>
        </authorList>
    </citation>
    <scope>NUCLEOTIDE SEQUENCE [LARGE SCALE GENOMIC DNA]</scope>
    <source>
        <strain evidence="2 3">JWXQ-INN-674</strain>
    </source>
</reference>
<keyword evidence="3" id="KW-1185">Reference proteome</keyword>
<dbReference type="InterPro" id="IPR035986">
    <property type="entry name" value="PKD_dom_sf"/>
</dbReference>
<evidence type="ECO:0000313" key="2">
    <source>
        <dbReference type="EMBL" id="MXV63952.1"/>
    </source>
</evidence>
<dbReference type="InterPro" id="IPR000601">
    <property type="entry name" value="PKD_dom"/>
</dbReference>
<dbReference type="CDD" id="cd00146">
    <property type="entry name" value="PKD"/>
    <property type="match status" value="1"/>
</dbReference>
<organism evidence="2 3">
    <name type="scientific">Natronorubrum halalkaliphilum</name>
    <dbReference type="NCBI Taxonomy" id="2691917"/>
    <lineage>
        <taxon>Archaea</taxon>
        <taxon>Methanobacteriati</taxon>
        <taxon>Methanobacteriota</taxon>
        <taxon>Stenosarchaea group</taxon>
        <taxon>Halobacteria</taxon>
        <taxon>Halobacteriales</taxon>
        <taxon>Natrialbaceae</taxon>
        <taxon>Natronorubrum</taxon>
    </lineage>
</organism>
<dbReference type="SUPFAM" id="SSF49299">
    <property type="entry name" value="PKD domain"/>
    <property type="match status" value="1"/>
</dbReference>
<dbReference type="PROSITE" id="PS50093">
    <property type="entry name" value="PKD"/>
    <property type="match status" value="1"/>
</dbReference>
<dbReference type="Gene3D" id="2.60.40.10">
    <property type="entry name" value="Immunoglobulins"/>
    <property type="match status" value="1"/>
</dbReference>
<proteinExistence type="predicted"/>
<comment type="caution">
    <text evidence="2">The sequence shown here is derived from an EMBL/GenBank/DDBJ whole genome shotgun (WGS) entry which is preliminary data.</text>
</comment>
<feature type="domain" description="PKD" evidence="1">
    <location>
        <begin position="485"/>
        <end position="523"/>
    </location>
</feature>
<name>A0A6B0VT37_9EURY</name>
<dbReference type="EMBL" id="WUYX01000068">
    <property type="protein sequence ID" value="MXV63952.1"/>
    <property type="molecule type" value="Genomic_DNA"/>
</dbReference>
<dbReference type="Pfam" id="PF18911">
    <property type="entry name" value="PKD_4"/>
    <property type="match status" value="1"/>
</dbReference>
<sequence>MSQRWGDVVLILGIAMLGAFVVASGSAHAATDVEIVDADPNQCTELEPGTTQEFELTVDYDIGGETPGHISVTVSEEGYGSTTDEVDLSGYESDDRVTFVTDGEVGNFWEEATVKVSVYAEDSIASSAIDEAYYNIAGSGQTCDANPETIVGQVYDKSGNLDSSGILTVERKSDGERELVEYGERNDGFFEFTDQALLEPGAYRLAIYPEEGGYPPYWGHRDITLSEGEYQSVPMERGGVYITDQHVVDATGSTDQLLFEPGSDIEFELDVNRPRNGDSVTVETYIYPVGDEPSNRPDAVYDHGAIGMGPSTLEFTAPTPQSEGEYEVKFVVETEFSDLDSQLTTDVASGPDLEVAPLEQPQVESKTPKHATQTLVGYNELPFSVSVISAGNGDATVEWFVDDERVATGKSMTIDGSDYELGEYEVRASISDGIDTTDDITQTWTVTLTESEPPELSRIEPAEEVIELRSGDTKTFALDAETDGGGDLSYEWSRDGTAIGTGDSVTQTFDRAGRYTITATVTDEWNATHTKAWTADVGSFRDDPRVTSTASTTEIGVREGVEFLSLSVQNPSVNERAAEVELITELPPGVEVTGNHDVTYGDGTTHIQVGTVAPGEGTSMRINLRVSDGSLRGETFSLPYAVQYYPAEKPDDYHTVNETTEIIVEESSDDGGPPSGTDDGTPGFTALLGIISVVSLILYRTSEVELEG</sequence>
<accession>A0A6B0VT37</accession>
<gene>
    <name evidence="2" type="ORF">GS429_18170</name>
</gene>
<protein>
    <submittedName>
        <fullName evidence="2">PKD domain-containing protein</fullName>
    </submittedName>
</protein>
<dbReference type="RefSeq" id="WP_160066813.1">
    <property type="nucleotide sequence ID" value="NZ_WUYX01000068.1"/>
</dbReference>
<evidence type="ECO:0000259" key="1">
    <source>
        <dbReference type="PROSITE" id="PS50093"/>
    </source>
</evidence>
<dbReference type="Proteomes" id="UP000434101">
    <property type="component" value="Unassembled WGS sequence"/>
</dbReference>
<dbReference type="InterPro" id="IPR013783">
    <property type="entry name" value="Ig-like_fold"/>
</dbReference>
<dbReference type="AlphaFoldDB" id="A0A6B0VT37"/>
<evidence type="ECO:0000313" key="3">
    <source>
        <dbReference type="Proteomes" id="UP000434101"/>
    </source>
</evidence>